<evidence type="ECO:0000256" key="6">
    <source>
        <dbReference type="PROSITE-ProRule" id="PRU00433"/>
    </source>
</evidence>
<evidence type="ECO:0000256" key="1">
    <source>
        <dbReference type="ARBA" id="ARBA00022448"/>
    </source>
</evidence>
<name>A0A1H6TS24_9PSED</name>
<evidence type="ECO:0000256" key="2">
    <source>
        <dbReference type="ARBA" id="ARBA00022617"/>
    </source>
</evidence>
<keyword evidence="1" id="KW-0813">Transport</keyword>
<evidence type="ECO:0000256" key="4">
    <source>
        <dbReference type="ARBA" id="ARBA00022982"/>
    </source>
</evidence>
<evidence type="ECO:0000259" key="8">
    <source>
        <dbReference type="PROSITE" id="PS51007"/>
    </source>
</evidence>
<dbReference type="Gene3D" id="1.10.760.10">
    <property type="entry name" value="Cytochrome c-like domain"/>
    <property type="match status" value="1"/>
</dbReference>
<dbReference type="SUPFAM" id="SSF46626">
    <property type="entry name" value="Cytochrome c"/>
    <property type="match status" value="1"/>
</dbReference>
<dbReference type="OrthoDB" id="9805828at2"/>
<dbReference type="InterPro" id="IPR002327">
    <property type="entry name" value="Cyt_c_1A/1B"/>
</dbReference>
<sequence>MIRAVLLFAALFAAASQAQAEASLERGQTLFQTKCAICHNSDAAAGHAVGPNLQGVVGRKIGSAEGFAYSAAMSGSAGSWSAEGLDAFLTSPATALPGTTMPFSGLKKAEDRQSLILFLQSLSPKE</sequence>
<feature type="domain" description="Cytochrome c" evidence="8">
    <location>
        <begin position="22"/>
        <end position="123"/>
    </location>
</feature>
<dbReference type="PRINTS" id="PR00604">
    <property type="entry name" value="CYTCHRMECIAB"/>
</dbReference>
<dbReference type="InterPro" id="IPR036909">
    <property type="entry name" value="Cyt_c-like_dom_sf"/>
</dbReference>
<dbReference type="InterPro" id="IPR009056">
    <property type="entry name" value="Cyt_c-like_dom"/>
</dbReference>
<keyword evidence="5 6" id="KW-0408">Iron</keyword>
<accession>A0A1H6TS24</accession>
<dbReference type="EMBL" id="FNZE01000002">
    <property type="protein sequence ID" value="SEI79050.1"/>
    <property type="molecule type" value="Genomic_DNA"/>
</dbReference>
<dbReference type="Pfam" id="PF00034">
    <property type="entry name" value="Cytochrom_C"/>
    <property type="match status" value="1"/>
</dbReference>
<evidence type="ECO:0000313" key="9">
    <source>
        <dbReference type="EMBL" id="SEI79050.1"/>
    </source>
</evidence>
<feature type="chain" id="PRO_5017290899" evidence="7">
    <location>
        <begin position="21"/>
        <end position="126"/>
    </location>
</feature>
<organism evidence="9 10">
    <name type="scientific">Pseudomonas linyingensis</name>
    <dbReference type="NCBI Taxonomy" id="915471"/>
    <lineage>
        <taxon>Bacteria</taxon>
        <taxon>Pseudomonadati</taxon>
        <taxon>Pseudomonadota</taxon>
        <taxon>Gammaproteobacteria</taxon>
        <taxon>Pseudomonadales</taxon>
        <taxon>Pseudomonadaceae</taxon>
        <taxon>Pseudomonas</taxon>
    </lineage>
</organism>
<dbReference type="STRING" id="915471.SAMN05216201_102229"/>
<dbReference type="RefSeq" id="WP_090306906.1">
    <property type="nucleotide sequence ID" value="NZ_FNZE01000002.1"/>
</dbReference>
<evidence type="ECO:0000256" key="7">
    <source>
        <dbReference type="SAM" id="SignalP"/>
    </source>
</evidence>
<dbReference type="AlphaFoldDB" id="A0A1H6TS24"/>
<evidence type="ECO:0000256" key="5">
    <source>
        <dbReference type="ARBA" id="ARBA00023004"/>
    </source>
</evidence>
<proteinExistence type="predicted"/>
<dbReference type="GO" id="GO:0046872">
    <property type="term" value="F:metal ion binding"/>
    <property type="evidence" value="ECO:0007669"/>
    <property type="project" value="UniProtKB-KW"/>
</dbReference>
<keyword evidence="7" id="KW-0732">Signal</keyword>
<reference evidence="10" key="1">
    <citation type="submission" date="2016-10" db="EMBL/GenBank/DDBJ databases">
        <authorList>
            <person name="Varghese N."/>
            <person name="Submissions S."/>
        </authorList>
    </citation>
    <scope>NUCLEOTIDE SEQUENCE [LARGE SCALE GENOMIC DNA]</scope>
    <source>
        <strain evidence="10">LMG 25967</strain>
    </source>
</reference>
<dbReference type="PANTHER" id="PTHR11961">
    <property type="entry name" value="CYTOCHROME C"/>
    <property type="match status" value="1"/>
</dbReference>
<keyword evidence="10" id="KW-1185">Reference proteome</keyword>
<dbReference type="Proteomes" id="UP000242930">
    <property type="component" value="Unassembled WGS sequence"/>
</dbReference>
<keyword evidence="4" id="KW-0249">Electron transport</keyword>
<gene>
    <name evidence="9" type="ORF">SAMN05216201_102229</name>
</gene>
<dbReference type="PROSITE" id="PS51007">
    <property type="entry name" value="CYTC"/>
    <property type="match status" value="1"/>
</dbReference>
<protein>
    <submittedName>
        <fullName evidence="9">Cytochrome c</fullName>
    </submittedName>
</protein>
<feature type="signal peptide" evidence="7">
    <location>
        <begin position="1"/>
        <end position="20"/>
    </location>
</feature>
<dbReference type="GO" id="GO:0009055">
    <property type="term" value="F:electron transfer activity"/>
    <property type="evidence" value="ECO:0007669"/>
    <property type="project" value="InterPro"/>
</dbReference>
<keyword evidence="3 6" id="KW-0479">Metal-binding</keyword>
<evidence type="ECO:0000256" key="3">
    <source>
        <dbReference type="ARBA" id="ARBA00022723"/>
    </source>
</evidence>
<dbReference type="GO" id="GO:0020037">
    <property type="term" value="F:heme binding"/>
    <property type="evidence" value="ECO:0007669"/>
    <property type="project" value="InterPro"/>
</dbReference>
<evidence type="ECO:0000313" key="10">
    <source>
        <dbReference type="Proteomes" id="UP000242930"/>
    </source>
</evidence>
<keyword evidence="2 6" id="KW-0349">Heme</keyword>